<comment type="caution">
    <text evidence="1">The sequence shown here is derived from an EMBL/GenBank/DDBJ whole genome shotgun (WGS) entry which is preliminary data.</text>
</comment>
<dbReference type="EMBL" id="CM056743">
    <property type="protein sequence ID" value="KAJ8670640.1"/>
    <property type="molecule type" value="Genomic_DNA"/>
</dbReference>
<keyword evidence="2" id="KW-1185">Reference proteome</keyword>
<gene>
    <name evidence="1" type="ORF">QAD02_001899</name>
</gene>
<protein>
    <submittedName>
        <fullName evidence="1">Uncharacterized protein</fullName>
    </submittedName>
</protein>
<reference evidence="1" key="1">
    <citation type="submission" date="2023-04" db="EMBL/GenBank/DDBJ databases">
        <title>A chromosome-level genome assembly of the parasitoid wasp Eretmocerus hayati.</title>
        <authorList>
            <person name="Zhong Y."/>
            <person name="Liu S."/>
            <person name="Liu Y."/>
        </authorList>
    </citation>
    <scope>NUCLEOTIDE SEQUENCE</scope>
    <source>
        <strain evidence="1">ZJU_SS_LIU_2023</strain>
    </source>
</reference>
<accession>A0ACC2NHK6</accession>
<dbReference type="Proteomes" id="UP001239111">
    <property type="component" value="Chromosome 3"/>
</dbReference>
<name>A0ACC2NHK6_9HYME</name>
<evidence type="ECO:0000313" key="1">
    <source>
        <dbReference type="EMBL" id="KAJ8670640.1"/>
    </source>
</evidence>
<proteinExistence type="predicted"/>
<evidence type="ECO:0000313" key="2">
    <source>
        <dbReference type="Proteomes" id="UP001239111"/>
    </source>
</evidence>
<organism evidence="1 2">
    <name type="scientific">Eretmocerus hayati</name>
    <dbReference type="NCBI Taxonomy" id="131215"/>
    <lineage>
        <taxon>Eukaryota</taxon>
        <taxon>Metazoa</taxon>
        <taxon>Ecdysozoa</taxon>
        <taxon>Arthropoda</taxon>
        <taxon>Hexapoda</taxon>
        <taxon>Insecta</taxon>
        <taxon>Pterygota</taxon>
        <taxon>Neoptera</taxon>
        <taxon>Endopterygota</taxon>
        <taxon>Hymenoptera</taxon>
        <taxon>Apocrita</taxon>
        <taxon>Proctotrupomorpha</taxon>
        <taxon>Chalcidoidea</taxon>
        <taxon>Aphelinidae</taxon>
        <taxon>Aphelininae</taxon>
        <taxon>Eretmocerus</taxon>
    </lineage>
</organism>
<sequence>MYSTLFKNRISKSRNGFLCNLCDVEVAEEEKIIDHINSDESHLQFITECSVSKNFKTDERISHRLFFNGIIPINSKVYDCKLCSCRLTKLDLVFEHISGKKHKKNCGSILNLEDESIPAKFINTVSQTDEEPPSSDSSLLNTSDQVDGDDRVINGKNVCNGNNQVSNIEEGLQIHKSNQQSSSLFQCLYCDALFKSASIFSYHNMFHLSQKNCFISDIISFFVKGSLMNIYCLVCDLIMRSEEALESHLLSMHHRNRMMILLRPDGAVLMNMMCSTIYPVLGFPHPVNTFNGAFSSPSSDHLLHGITNQYTLSTGEVLPQLQQSMQLNNVGSYLPVYPCFICNLKYVNENLFILHCTSDPIHKYRMTSIHYIIKDEHMKFVSYVDKEVLRCMKCQIEFSDLYSASAHLFDFNHIYEHMKSAQLMVNNAQVVSSPIVSSILYKCPVCKLETPTDAAMAQHLVSSLHKNKVEEYYGNVYCDTFEKLIFSCPPCGTNFFHDKELVEHFQRFHSESCKDLRYPNGEVIGHSSSQNQMTNMVPHSLNRALENLMNLDMKGHKKQKAPHSRNQLDNQENGKETDVKKIRTQNLIVFSPRYIKLCLETGEENIFKVHPERMRKLELSISLTYPYKTNRGCIPCGCEISSDLQLLYEHLRSEEHDRNLQEMEDNHEFFENHTDQFSDLDLAKSYMYEDSEEWVSCLVCDIKVENNDGKVGDHINSKSHIDHHQSWKDSASEISKIFFSIFENLWYYIEKFFCNICSRQFDFEVDFARHLENSQHFKEVEKRMVRGQILAFDFCILCSSFWYAICDHHSIHCSKDSHKYILKTRDFTVPVMPDLAKNMLRTVNKIMSDLVTESNETVLHGKKIEETLLNSIKLVVSSKYPNAEAHLFGSRVSSLSFPDGDLDIYLDCEGEYKLEKSDDDSLEQIIAVQECFHKFYDIWMIEEIIIKTRVPIIKLRHRATNLNCDISFNNGLSVEKSKILGYFVEAYPPSRSLILFMKKWTNLCRLTGKKSFTSFAISWLVVFFLQIEEILPSVQSLMELENESRLVAGWETGVSKIIPVKDTNRSVGDLLRDFFLFYSKFDYISDVICPFLGKVMKKSQFSDIDHLPEEMHIYKTQIKKGNIEFFRLDSPMCIQEPIDLSQNLAKAVTKLHLRMFREYCSKSTEYLKNCS</sequence>